<gene>
    <name evidence="1" type="ORF">CRI94_17320</name>
</gene>
<keyword evidence="2" id="KW-1185">Reference proteome</keyword>
<dbReference type="RefSeq" id="WP_098079326.1">
    <property type="nucleotide sequence ID" value="NZ_PDEQ01000015.1"/>
</dbReference>
<accession>A0A2A8CT61</accession>
<organism evidence="1 2">
    <name type="scientific">Longibacter salinarum</name>
    <dbReference type="NCBI Taxonomy" id="1850348"/>
    <lineage>
        <taxon>Bacteria</taxon>
        <taxon>Pseudomonadati</taxon>
        <taxon>Rhodothermota</taxon>
        <taxon>Rhodothermia</taxon>
        <taxon>Rhodothermales</taxon>
        <taxon>Salisaetaceae</taxon>
        <taxon>Longibacter</taxon>
    </lineage>
</organism>
<evidence type="ECO:0000313" key="2">
    <source>
        <dbReference type="Proteomes" id="UP000220102"/>
    </source>
</evidence>
<evidence type="ECO:0000313" key="1">
    <source>
        <dbReference type="EMBL" id="PEN10377.1"/>
    </source>
</evidence>
<name>A0A2A8CT61_9BACT</name>
<sequence length="146" mass="15622">MSDQLSCQPQICVYEGTDRLSGGGAPEGVLIVAGNGLYSYRNGSWQPVGTSTQVVAHARMGQFDLAGIPEDLDVVYQGDWTISGDDLVAPAGVTVTPGDFAVSVTKGRFPGASFDGINYQSDRITINRTRDSSDQAELFVTVRRFL</sequence>
<reference evidence="1 2" key="1">
    <citation type="submission" date="2017-10" db="EMBL/GenBank/DDBJ databases">
        <title>Draft genome of Longibacter Salinarum.</title>
        <authorList>
            <person name="Goh K.M."/>
            <person name="Shamsir M.S."/>
            <person name="Lim S.W."/>
        </authorList>
    </citation>
    <scope>NUCLEOTIDE SEQUENCE [LARGE SCALE GENOMIC DNA]</scope>
    <source>
        <strain evidence="1 2">KCTC 52045</strain>
    </source>
</reference>
<comment type="caution">
    <text evidence="1">The sequence shown here is derived from an EMBL/GenBank/DDBJ whole genome shotgun (WGS) entry which is preliminary data.</text>
</comment>
<dbReference type="EMBL" id="PDEQ01000015">
    <property type="protein sequence ID" value="PEN10377.1"/>
    <property type="molecule type" value="Genomic_DNA"/>
</dbReference>
<proteinExistence type="predicted"/>
<dbReference type="AlphaFoldDB" id="A0A2A8CT61"/>
<protein>
    <submittedName>
        <fullName evidence="1">Uncharacterized protein</fullName>
    </submittedName>
</protein>
<dbReference type="Proteomes" id="UP000220102">
    <property type="component" value="Unassembled WGS sequence"/>
</dbReference>